<name>A0A6I3QXL7_9FIRM</name>
<dbReference type="RefSeq" id="WP_117474227.1">
    <property type="nucleotide sequence ID" value="NZ_JBKVGE010000022.1"/>
</dbReference>
<dbReference type="SUPFAM" id="SSF103473">
    <property type="entry name" value="MFS general substrate transporter"/>
    <property type="match status" value="1"/>
</dbReference>
<dbReference type="Proteomes" id="UP000449193">
    <property type="component" value="Unassembled WGS sequence"/>
</dbReference>
<keyword evidence="1" id="KW-0812">Transmembrane</keyword>
<proteinExistence type="predicted"/>
<feature type="transmembrane region" description="Helical" evidence="1">
    <location>
        <begin position="295"/>
        <end position="313"/>
    </location>
</feature>
<protein>
    <recommendedName>
        <fullName evidence="6">MFS transporter</fullName>
    </recommendedName>
</protein>
<evidence type="ECO:0000313" key="2">
    <source>
        <dbReference type="EMBL" id="MTS27737.1"/>
    </source>
</evidence>
<keyword evidence="1" id="KW-1133">Transmembrane helix</keyword>
<feature type="transmembrane region" description="Helical" evidence="1">
    <location>
        <begin position="21"/>
        <end position="40"/>
    </location>
</feature>
<sequence>MARTKQAVSGYRTTKGERFSYWMYFLGENIFYGLIAINMQTFYSDVGITAASVAIILFITKLWDAVNDPLFGVLIDRIKFKKGRFLPWLRIAMPLLAVSSIFFFALPAGANPVLKIVWATVAYIAWDASYTICDVPMFILPTSMTDNIKERSQMLAMGRYFAMIGITGASMLLPMVQKRLGWLACGIIFSAVAAVTMLPLCFKAKERRVVRPEKEVSLKQMGKYVIGNKYLLLFYVAMFIGSLTNFIQYVTLFFARYNLGNQDAASLLSLMSMIPMLVVGAFIPSITKRMDKFNIYVFCQIAAAVLGGVRYFVGYENMSLFYVLYFVHSIFTSANNILLFMFTPDCLEYGTYHTGERAEGVAASVQTFFSKLVGSLSGPFAMLILAACGFVAGETAVQPQSALNGIWLCYTLLPSVGILLALALLYFYKLRDKDVQIMAQYNDGHLTKEEADEKLASKYGPAAILTKMTVTESV</sequence>
<evidence type="ECO:0008006" key="6">
    <source>
        <dbReference type="Google" id="ProtNLM"/>
    </source>
</evidence>
<feature type="transmembrane region" description="Helical" evidence="1">
    <location>
        <begin position="87"/>
        <end position="110"/>
    </location>
</feature>
<dbReference type="PANTHER" id="PTHR11328">
    <property type="entry name" value="MAJOR FACILITATOR SUPERFAMILY DOMAIN-CONTAINING PROTEIN"/>
    <property type="match status" value="1"/>
</dbReference>
<dbReference type="EMBL" id="WMZR01000019">
    <property type="protein sequence ID" value="MTS52533.1"/>
    <property type="molecule type" value="Genomic_DNA"/>
</dbReference>
<dbReference type="AlphaFoldDB" id="A0A6I3QXL7"/>
<feature type="transmembrane region" description="Helical" evidence="1">
    <location>
        <begin position="372"/>
        <end position="393"/>
    </location>
</feature>
<dbReference type="GO" id="GO:0008643">
    <property type="term" value="P:carbohydrate transport"/>
    <property type="evidence" value="ECO:0007669"/>
    <property type="project" value="InterPro"/>
</dbReference>
<feature type="transmembrane region" description="Helical" evidence="1">
    <location>
        <begin position="116"/>
        <end position="133"/>
    </location>
</feature>
<feature type="transmembrane region" description="Helical" evidence="1">
    <location>
        <begin position="180"/>
        <end position="202"/>
    </location>
</feature>
<dbReference type="Gene3D" id="1.20.1250.20">
    <property type="entry name" value="MFS general substrate transporter like domains"/>
    <property type="match status" value="1"/>
</dbReference>
<dbReference type="EMBL" id="WMZU01000015">
    <property type="protein sequence ID" value="MTS27737.1"/>
    <property type="molecule type" value="Genomic_DNA"/>
</dbReference>
<dbReference type="CDD" id="cd17332">
    <property type="entry name" value="MFS_MelB_like"/>
    <property type="match status" value="1"/>
</dbReference>
<dbReference type="Pfam" id="PF13347">
    <property type="entry name" value="MFS_2"/>
    <property type="match status" value="1"/>
</dbReference>
<evidence type="ECO:0000313" key="5">
    <source>
        <dbReference type="Proteomes" id="UP000472755"/>
    </source>
</evidence>
<feature type="transmembrane region" description="Helical" evidence="1">
    <location>
        <begin position="264"/>
        <end position="283"/>
    </location>
</feature>
<dbReference type="InterPro" id="IPR039672">
    <property type="entry name" value="MFS_2"/>
</dbReference>
<feature type="transmembrane region" description="Helical" evidence="1">
    <location>
        <begin position="319"/>
        <end position="342"/>
    </location>
</feature>
<keyword evidence="1" id="KW-0472">Membrane</keyword>
<dbReference type="PANTHER" id="PTHR11328:SF24">
    <property type="entry name" value="MAJOR FACILITATOR SUPERFAMILY (MFS) PROFILE DOMAIN-CONTAINING PROTEIN"/>
    <property type="match status" value="1"/>
</dbReference>
<evidence type="ECO:0000313" key="3">
    <source>
        <dbReference type="EMBL" id="MTS52533.1"/>
    </source>
</evidence>
<organism evidence="2 5">
    <name type="scientific">Ruthenibacterium lactatiformans</name>
    <dbReference type="NCBI Taxonomy" id="1550024"/>
    <lineage>
        <taxon>Bacteria</taxon>
        <taxon>Bacillati</taxon>
        <taxon>Bacillota</taxon>
        <taxon>Clostridia</taxon>
        <taxon>Eubacteriales</taxon>
        <taxon>Oscillospiraceae</taxon>
        <taxon>Ruthenibacterium</taxon>
    </lineage>
</organism>
<dbReference type="InterPro" id="IPR001927">
    <property type="entry name" value="Na/Gal_symport"/>
</dbReference>
<accession>A0A6I3QXL7</accession>
<feature type="transmembrane region" description="Helical" evidence="1">
    <location>
        <begin position="230"/>
        <end position="252"/>
    </location>
</feature>
<evidence type="ECO:0000256" key="1">
    <source>
        <dbReference type="SAM" id="Phobius"/>
    </source>
</evidence>
<dbReference type="Proteomes" id="UP000472755">
    <property type="component" value="Unassembled WGS sequence"/>
</dbReference>
<dbReference type="InterPro" id="IPR036259">
    <property type="entry name" value="MFS_trans_sf"/>
</dbReference>
<dbReference type="GO" id="GO:0005886">
    <property type="term" value="C:plasma membrane"/>
    <property type="evidence" value="ECO:0007669"/>
    <property type="project" value="TreeGrafter"/>
</dbReference>
<dbReference type="GO" id="GO:0015293">
    <property type="term" value="F:symporter activity"/>
    <property type="evidence" value="ECO:0007669"/>
    <property type="project" value="InterPro"/>
</dbReference>
<comment type="caution">
    <text evidence="2">The sequence shown here is derived from an EMBL/GenBank/DDBJ whole genome shotgun (WGS) entry which is preliminary data.</text>
</comment>
<evidence type="ECO:0000313" key="4">
    <source>
        <dbReference type="Proteomes" id="UP000449193"/>
    </source>
</evidence>
<feature type="transmembrane region" description="Helical" evidence="1">
    <location>
        <begin position="154"/>
        <end position="174"/>
    </location>
</feature>
<feature type="transmembrane region" description="Helical" evidence="1">
    <location>
        <begin position="405"/>
        <end position="428"/>
    </location>
</feature>
<dbReference type="NCBIfam" id="TIGR00792">
    <property type="entry name" value="gph"/>
    <property type="match status" value="1"/>
</dbReference>
<gene>
    <name evidence="3" type="ORF">GMD52_13460</name>
    <name evidence="2" type="ORF">GMD59_10610</name>
</gene>
<feature type="transmembrane region" description="Helical" evidence="1">
    <location>
        <begin position="46"/>
        <end position="66"/>
    </location>
</feature>
<reference evidence="4 5" key="1">
    <citation type="journal article" date="2019" name="Nat. Med.">
        <title>A library of human gut bacterial isolates paired with longitudinal multiomics data enables mechanistic microbiome research.</title>
        <authorList>
            <person name="Poyet M."/>
            <person name="Groussin M."/>
            <person name="Gibbons S.M."/>
            <person name="Avila-Pacheco J."/>
            <person name="Jiang X."/>
            <person name="Kearney S.M."/>
            <person name="Perrotta A.R."/>
            <person name="Berdy B."/>
            <person name="Zhao S."/>
            <person name="Lieberman T.D."/>
            <person name="Swanson P.K."/>
            <person name="Smith M."/>
            <person name="Roesemann S."/>
            <person name="Alexander J.E."/>
            <person name="Rich S.A."/>
            <person name="Livny J."/>
            <person name="Vlamakis H."/>
            <person name="Clish C."/>
            <person name="Bullock K."/>
            <person name="Deik A."/>
            <person name="Scott J."/>
            <person name="Pierce K.A."/>
            <person name="Xavier R.J."/>
            <person name="Alm E.J."/>
        </authorList>
    </citation>
    <scope>NUCLEOTIDE SEQUENCE [LARGE SCALE GENOMIC DNA]</scope>
    <source>
        <strain evidence="2 5">BIOML-A4</strain>
        <strain evidence="3 4">BIOML-A7</strain>
    </source>
</reference>
<dbReference type="GO" id="GO:0006814">
    <property type="term" value="P:sodium ion transport"/>
    <property type="evidence" value="ECO:0007669"/>
    <property type="project" value="InterPro"/>
</dbReference>